<proteinExistence type="predicted"/>
<sequence length="56" mass="6254">MKVQLACDALIMCFGYINAKVCDCVRWQRKSILVGGLLGIIDKRYDLHCSMSAKAC</sequence>
<dbReference type="EMBL" id="FN667741">
    <property type="protein sequence ID" value="CBJ79615.1"/>
    <property type="molecule type" value="Genomic_DNA"/>
</dbReference>
<name>D3UWA6_XENBS</name>
<evidence type="ECO:0000313" key="1">
    <source>
        <dbReference type="EMBL" id="CBJ79615.1"/>
    </source>
</evidence>
<dbReference type="HOGENOM" id="CLU_3013309_0_0_6"/>
<dbReference type="KEGG" id="xbo:XBJ1_0466"/>
<evidence type="ECO:0000313" key="2">
    <source>
        <dbReference type="Proteomes" id="UP000002045"/>
    </source>
</evidence>
<organism evidence="1 2">
    <name type="scientific">Xenorhabdus bovienii (strain SS-2004)</name>
    <name type="common">Xenorhabdus nematophila subsp. bovienii</name>
    <dbReference type="NCBI Taxonomy" id="406818"/>
    <lineage>
        <taxon>Bacteria</taxon>
        <taxon>Pseudomonadati</taxon>
        <taxon>Pseudomonadota</taxon>
        <taxon>Gammaproteobacteria</taxon>
        <taxon>Enterobacterales</taxon>
        <taxon>Morganellaceae</taxon>
        <taxon>Xenorhabdus</taxon>
    </lineage>
</organism>
<dbReference type="AlphaFoldDB" id="D3UWA6"/>
<reference evidence="1 2" key="1">
    <citation type="journal article" date="2011" name="PLoS ONE">
        <title>The entomopathogenic bacterial endosymbionts xenorhabdus and photorhabdus: convergent lifestyles from divergent genomes.</title>
        <authorList>
            <person name="Chaston J.M."/>
            <person name="Suen G."/>
            <person name="Tucker S.L."/>
            <person name="Andersen A.W."/>
            <person name="Bhasin A."/>
            <person name="Bode E."/>
            <person name="Bode H.B."/>
            <person name="Brachmann A.O."/>
            <person name="Cowles C.E."/>
            <person name="Cowles K.N."/>
            <person name="Darby C."/>
            <person name="de Leon L."/>
            <person name="Drace K."/>
            <person name="Du Z."/>
            <person name="Givaudan A."/>
            <person name="Herbert Tran E.E."/>
            <person name="Jewell K.A."/>
            <person name="Knack J.J."/>
            <person name="Krasomil-Osterfeld K.C."/>
            <person name="Kukor R."/>
            <person name="Lanois A."/>
            <person name="Latreille P."/>
            <person name="Leimgruber N.K."/>
            <person name="Lipke C.M."/>
            <person name="Liu R."/>
            <person name="Lu X."/>
            <person name="Martens E.C."/>
            <person name="Marri P.R."/>
            <person name="Medigue C."/>
            <person name="Menard M.L."/>
            <person name="Miller N.M."/>
            <person name="Morales-Soto N."/>
            <person name="Norton S."/>
            <person name="Ogier J.C."/>
            <person name="Orchard S.S."/>
            <person name="Park D."/>
            <person name="Park Y."/>
            <person name="Qurollo B.A."/>
            <person name="Sugar D.R."/>
            <person name="Richards G.R."/>
            <person name="Rouy Z."/>
            <person name="Slominski B."/>
            <person name="Slominski K."/>
            <person name="Snyder H."/>
            <person name="Tjaden B.C."/>
            <person name="van der Hoeven R."/>
            <person name="Welch R.D."/>
            <person name="Wheeler C."/>
            <person name="Xiang B."/>
            <person name="Barbazuk B."/>
            <person name="Gaudriault S."/>
            <person name="Goodner B."/>
            <person name="Slater S.C."/>
            <person name="Forst S."/>
            <person name="Goldman B.S."/>
            <person name="Goodrich-Blair H."/>
        </authorList>
    </citation>
    <scope>NUCLEOTIDE SEQUENCE [LARGE SCALE GENOMIC DNA]</scope>
    <source>
        <strain evidence="1 2">SS-2004</strain>
    </source>
</reference>
<gene>
    <name evidence="1" type="ordered locus">XBJ1_0466</name>
</gene>
<dbReference type="Proteomes" id="UP000002045">
    <property type="component" value="Chromosome"/>
</dbReference>
<protein>
    <submittedName>
        <fullName evidence="1">Uncharacterized protein</fullName>
    </submittedName>
</protein>
<accession>D3UWA6</accession>